<protein>
    <submittedName>
        <fullName evidence="1">Uncharacterized protein</fullName>
    </submittedName>
</protein>
<dbReference type="AlphaFoldDB" id="A0A0A8YRF1"/>
<reference evidence="1" key="1">
    <citation type="submission" date="2014-09" db="EMBL/GenBank/DDBJ databases">
        <authorList>
            <person name="Magalhaes I.L.F."/>
            <person name="Oliveira U."/>
            <person name="Santos F.R."/>
            <person name="Vidigal T.H.D.A."/>
            <person name="Brescovit A.D."/>
            <person name="Santos A.J."/>
        </authorList>
    </citation>
    <scope>NUCLEOTIDE SEQUENCE</scope>
    <source>
        <tissue evidence="1">Shoot tissue taken approximately 20 cm above the soil surface</tissue>
    </source>
</reference>
<accession>A0A0A8YRF1</accession>
<proteinExistence type="predicted"/>
<name>A0A0A8YRF1_ARUDO</name>
<evidence type="ECO:0000313" key="1">
    <source>
        <dbReference type="EMBL" id="JAD27435.1"/>
    </source>
</evidence>
<reference evidence="1" key="2">
    <citation type="journal article" date="2015" name="Data Brief">
        <title>Shoot transcriptome of the giant reed, Arundo donax.</title>
        <authorList>
            <person name="Barrero R.A."/>
            <person name="Guerrero F.D."/>
            <person name="Moolhuijzen P."/>
            <person name="Goolsby J.A."/>
            <person name="Tidwell J."/>
            <person name="Bellgard S.E."/>
            <person name="Bellgard M.I."/>
        </authorList>
    </citation>
    <scope>NUCLEOTIDE SEQUENCE</scope>
    <source>
        <tissue evidence="1">Shoot tissue taken approximately 20 cm above the soil surface</tissue>
    </source>
</reference>
<organism evidence="1">
    <name type="scientific">Arundo donax</name>
    <name type="common">Giant reed</name>
    <name type="synonym">Donax arundinaceus</name>
    <dbReference type="NCBI Taxonomy" id="35708"/>
    <lineage>
        <taxon>Eukaryota</taxon>
        <taxon>Viridiplantae</taxon>
        <taxon>Streptophyta</taxon>
        <taxon>Embryophyta</taxon>
        <taxon>Tracheophyta</taxon>
        <taxon>Spermatophyta</taxon>
        <taxon>Magnoliopsida</taxon>
        <taxon>Liliopsida</taxon>
        <taxon>Poales</taxon>
        <taxon>Poaceae</taxon>
        <taxon>PACMAD clade</taxon>
        <taxon>Arundinoideae</taxon>
        <taxon>Arundineae</taxon>
        <taxon>Arundo</taxon>
    </lineage>
</organism>
<sequence>MYWFLKMQFVPFTIFLMKNQGTTEALFLRR</sequence>
<dbReference type="EMBL" id="GBRH01270460">
    <property type="protein sequence ID" value="JAD27435.1"/>
    <property type="molecule type" value="Transcribed_RNA"/>
</dbReference>